<evidence type="ECO:0000256" key="1">
    <source>
        <dbReference type="SAM" id="Phobius"/>
    </source>
</evidence>
<feature type="transmembrane region" description="Helical" evidence="1">
    <location>
        <begin position="369"/>
        <end position="390"/>
    </location>
</feature>
<keyword evidence="1" id="KW-1133">Transmembrane helix</keyword>
<dbReference type="EMBL" id="BEGY01000035">
    <property type="protein sequence ID" value="GAX78746.1"/>
    <property type="molecule type" value="Genomic_DNA"/>
</dbReference>
<protein>
    <submittedName>
        <fullName evidence="2">Uncharacterized protein</fullName>
    </submittedName>
</protein>
<evidence type="ECO:0000313" key="3">
    <source>
        <dbReference type="Proteomes" id="UP000232323"/>
    </source>
</evidence>
<sequence length="394" mass="42553">MLNLQERFFFFFLLDPAANNILMVLLLIPLLLMHIFVMPIYEFCVEELHDDTDVVLELSSTDLAFASTNCGAAVHDKMRDEDCNGQAVCPPAYVHGQVKMSLGSLICCVNQTAVPVMRSFSIVASVKAQPMSSSLLSGPSYLVHGDDHRLYLGRELHGNIILDERHVIAVCQSDGGATDDDCDNTITTLRPRECSDWMMAPAISALSAANADKKTDSMKHNLQTSKETEMLPLDLKQKAHHEASTVDLSSIDSGSVAESGILSAILPEVPVIAASVKHQHQRKYHVELVEHVMVNISPPAAPVASSTIVTTGPRVVILAASTAGATKAVIRDGRVVPGLPEVVQTIQTDAVVRISTAVDHSAAPPIPPIAADIMIMIWMLLFLLLALHLFSVSS</sequence>
<comment type="caution">
    <text evidence="2">The sequence shown here is derived from an EMBL/GenBank/DDBJ whole genome shotgun (WGS) entry which is preliminary data.</text>
</comment>
<dbReference type="Proteomes" id="UP000232323">
    <property type="component" value="Unassembled WGS sequence"/>
</dbReference>
<reference evidence="2 3" key="1">
    <citation type="submission" date="2017-08" db="EMBL/GenBank/DDBJ databases">
        <title>Acidophilic green algal genome provides insights into adaptation to an acidic environment.</title>
        <authorList>
            <person name="Hirooka S."/>
            <person name="Hirose Y."/>
            <person name="Kanesaki Y."/>
            <person name="Higuchi S."/>
            <person name="Fujiwara T."/>
            <person name="Onuma R."/>
            <person name="Era A."/>
            <person name="Ohbayashi R."/>
            <person name="Uzuka A."/>
            <person name="Nozaki H."/>
            <person name="Yoshikawa H."/>
            <person name="Miyagishima S.Y."/>
        </authorList>
    </citation>
    <scope>NUCLEOTIDE SEQUENCE [LARGE SCALE GENOMIC DNA]</scope>
    <source>
        <strain evidence="2 3">NIES-2499</strain>
    </source>
</reference>
<keyword evidence="1" id="KW-0472">Membrane</keyword>
<dbReference type="AlphaFoldDB" id="A0A250X6S8"/>
<gene>
    <name evidence="2" type="ORF">CEUSTIGMA_g6183.t1</name>
</gene>
<keyword evidence="3" id="KW-1185">Reference proteome</keyword>
<proteinExistence type="predicted"/>
<organism evidence="2 3">
    <name type="scientific">Chlamydomonas eustigma</name>
    <dbReference type="NCBI Taxonomy" id="1157962"/>
    <lineage>
        <taxon>Eukaryota</taxon>
        <taxon>Viridiplantae</taxon>
        <taxon>Chlorophyta</taxon>
        <taxon>core chlorophytes</taxon>
        <taxon>Chlorophyceae</taxon>
        <taxon>CS clade</taxon>
        <taxon>Chlamydomonadales</taxon>
        <taxon>Chlamydomonadaceae</taxon>
        <taxon>Chlamydomonas</taxon>
    </lineage>
</organism>
<name>A0A250X6S8_9CHLO</name>
<keyword evidence="1" id="KW-0812">Transmembrane</keyword>
<evidence type="ECO:0000313" key="2">
    <source>
        <dbReference type="EMBL" id="GAX78746.1"/>
    </source>
</evidence>
<accession>A0A250X6S8</accession>